<feature type="compositionally biased region" description="Low complexity" evidence="1">
    <location>
        <begin position="355"/>
        <end position="366"/>
    </location>
</feature>
<feature type="non-terminal residue" evidence="2">
    <location>
        <position position="444"/>
    </location>
</feature>
<evidence type="ECO:0000256" key="1">
    <source>
        <dbReference type="SAM" id="MobiDB-lite"/>
    </source>
</evidence>
<keyword evidence="3" id="KW-1185">Reference proteome</keyword>
<reference evidence="2 3" key="1">
    <citation type="submission" date="2024-05" db="EMBL/GenBank/DDBJ databases">
        <title>Genome sequencing and assembly of Indian major carp, Cirrhinus mrigala (Hamilton, 1822).</title>
        <authorList>
            <person name="Mohindra V."/>
            <person name="Chowdhury L.M."/>
            <person name="Lal K."/>
            <person name="Jena J.K."/>
        </authorList>
    </citation>
    <scope>NUCLEOTIDE SEQUENCE [LARGE SCALE GENOMIC DNA]</scope>
    <source>
        <strain evidence="2">CM1030</strain>
        <tissue evidence="2">Blood</tissue>
    </source>
</reference>
<dbReference type="AlphaFoldDB" id="A0ABD0N037"/>
<feature type="region of interest" description="Disordered" evidence="1">
    <location>
        <begin position="127"/>
        <end position="148"/>
    </location>
</feature>
<dbReference type="Proteomes" id="UP001529510">
    <property type="component" value="Unassembled WGS sequence"/>
</dbReference>
<name>A0ABD0N037_CIRMR</name>
<dbReference type="EMBL" id="JAMKFB020000025">
    <property type="protein sequence ID" value="KAL0154650.1"/>
    <property type="molecule type" value="Genomic_DNA"/>
</dbReference>
<evidence type="ECO:0000313" key="2">
    <source>
        <dbReference type="EMBL" id="KAL0154650.1"/>
    </source>
</evidence>
<feature type="compositionally biased region" description="Basic and acidic residues" evidence="1">
    <location>
        <begin position="274"/>
        <end position="285"/>
    </location>
</feature>
<gene>
    <name evidence="2" type="ORF">M9458_048913</name>
</gene>
<feature type="compositionally biased region" description="Basic and acidic residues" evidence="1">
    <location>
        <begin position="300"/>
        <end position="311"/>
    </location>
</feature>
<evidence type="ECO:0000313" key="3">
    <source>
        <dbReference type="Proteomes" id="UP001529510"/>
    </source>
</evidence>
<feature type="compositionally biased region" description="Polar residues" evidence="1">
    <location>
        <begin position="186"/>
        <end position="197"/>
    </location>
</feature>
<organism evidence="2 3">
    <name type="scientific">Cirrhinus mrigala</name>
    <name type="common">Mrigala</name>
    <dbReference type="NCBI Taxonomy" id="683832"/>
    <lineage>
        <taxon>Eukaryota</taxon>
        <taxon>Metazoa</taxon>
        <taxon>Chordata</taxon>
        <taxon>Craniata</taxon>
        <taxon>Vertebrata</taxon>
        <taxon>Euteleostomi</taxon>
        <taxon>Actinopterygii</taxon>
        <taxon>Neopterygii</taxon>
        <taxon>Teleostei</taxon>
        <taxon>Ostariophysi</taxon>
        <taxon>Cypriniformes</taxon>
        <taxon>Cyprinidae</taxon>
        <taxon>Labeoninae</taxon>
        <taxon>Labeonini</taxon>
        <taxon>Cirrhinus</taxon>
    </lineage>
</organism>
<feature type="compositionally biased region" description="Polar residues" evidence="1">
    <location>
        <begin position="393"/>
        <end position="405"/>
    </location>
</feature>
<protein>
    <submittedName>
        <fullName evidence="2">Uncharacterized protein</fullName>
    </submittedName>
</protein>
<feature type="region of interest" description="Disordered" evidence="1">
    <location>
        <begin position="180"/>
        <end position="444"/>
    </location>
</feature>
<sequence length="444" mass="48303">MSSIPTSFSAVQSSSPELSDELTTALAAGRWWAIMEVSSPLSEEPEYGDLTSLQWWGTMEAGETSCPTSLVFSDESEKAESLHSDFLDETLKTKEPLHPCLPGPKREHLDHASSLVFSEAFEKAECNSEDQGAPEEGPLVPARTGSQQRGKLRIPDYLKRHLLKATSELGAPVSARFPQVEPVPTVSPQDTPMGTKSLQRESVPASNMPKPKVPEQLRQQQKPQASSVQGVAVPNKTRERQRPKIAELLRQELLQVTPPDSSVKGAPAPSKTPEMQRLKIPEPLKQELLQLSAQASCQKTPERHKIPERLQQKPQASPVQGAPMPSKASQEAPLPNRDPVQAETPQGAGVPARSPPAEAVPMPAEPLKGAAVLSKTIMTRKRKLAERQGMPVSATQGSPLPSKTSKVVPVYSGTLHVTKSSPQQGTNPRITEQQRQQQREQKAS</sequence>
<accession>A0ABD0N037</accession>
<comment type="caution">
    <text evidence="2">The sequence shown here is derived from an EMBL/GenBank/DDBJ whole genome shotgun (WGS) entry which is preliminary data.</text>
</comment>
<feature type="compositionally biased region" description="Polar residues" evidence="1">
    <location>
        <begin position="415"/>
        <end position="431"/>
    </location>
</feature>
<proteinExistence type="predicted"/>
<feature type="compositionally biased region" description="Polar residues" evidence="1">
    <location>
        <begin position="217"/>
        <end position="229"/>
    </location>
</feature>
<feature type="compositionally biased region" description="Basic and acidic residues" evidence="1">
    <location>
        <begin position="236"/>
        <end position="250"/>
    </location>
</feature>
<feature type="compositionally biased region" description="Polar residues" evidence="1">
    <location>
        <begin position="289"/>
        <end position="299"/>
    </location>
</feature>